<feature type="compositionally biased region" description="Polar residues" evidence="1">
    <location>
        <begin position="570"/>
        <end position="598"/>
    </location>
</feature>
<feature type="compositionally biased region" description="Polar residues" evidence="1">
    <location>
        <begin position="222"/>
        <end position="245"/>
    </location>
</feature>
<feature type="region of interest" description="Disordered" evidence="1">
    <location>
        <begin position="1"/>
        <end position="680"/>
    </location>
</feature>
<evidence type="ECO:0000313" key="2">
    <source>
        <dbReference type="EMBL" id="THH03407.1"/>
    </source>
</evidence>
<feature type="compositionally biased region" description="Basic and acidic residues" evidence="1">
    <location>
        <begin position="442"/>
        <end position="469"/>
    </location>
</feature>
<feature type="compositionally biased region" description="Basic and acidic residues" evidence="1">
    <location>
        <begin position="415"/>
        <end position="431"/>
    </location>
</feature>
<feature type="compositionally biased region" description="Low complexity" evidence="1">
    <location>
        <begin position="274"/>
        <end position="311"/>
    </location>
</feature>
<organism evidence="2 3">
    <name type="scientific">Bondarzewia mesenterica</name>
    <dbReference type="NCBI Taxonomy" id="1095465"/>
    <lineage>
        <taxon>Eukaryota</taxon>
        <taxon>Fungi</taxon>
        <taxon>Dikarya</taxon>
        <taxon>Basidiomycota</taxon>
        <taxon>Agaricomycotina</taxon>
        <taxon>Agaricomycetes</taxon>
        <taxon>Russulales</taxon>
        <taxon>Bondarzewiaceae</taxon>
        <taxon>Bondarzewia</taxon>
    </lineage>
</organism>
<keyword evidence="3" id="KW-1185">Reference proteome</keyword>
<protein>
    <submittedName>
        <fullName evidence="2">Uncharacterized protein</fullName>
    </submittedName>
</protein>
<gene>
    <name evidence="2" type="ORF">EW146_g10450</name>
</gene>
<feature type="compositionally biased region" description="Low complexity" evidence="1">
    <location>
        <begin position="495"/>
        <end position="508"/>
    </location>
</feature>
<dbReference type="Proteomes" id="UP000310158">
    <property type="component" value="Unassembled WGS sequence"/>
</dbReference>
<feature type="compositionally biased region" description="Low complexity" evidence="1">
    <location>
        <begin position="149"/>
        <end position="172"/>
    </location>
</feature>
<reference evidence="2 3" key="1">
    <citation type="submission" date="2019-02" db="EMBL/GenBank/DDBJ databases">
        <title>Genome sequencing of the rare red list fungi Bondarzewia mesenterica.</title>
        <authorList>
            <person name="Buettner E."/>
            <person name="Kellner H."/>
        </authorList>
    </citation>
    <scope>NUCLEOTIDE SEQUENCE [LARGE SCALE GENOMIC DNA]</scope>
    <source>
        <strain evidence="2 3">DSM 108281</strain>
    </source>
</reference>
<feature type="non-terminal residue" evidence="2">
    <location>
        <position position="680"/>
    </location>
</feature>
<feature type="compositionally biased region" description="Polar residues" evidence="1">
    <location>
        <begin position="388"/>
        <end position="399"/>
    </location>
</feature>
<sequence length="680" mass="69159">ADAKAKVDADAKAKGEADAKAKAEADAKAKAEADALKAKTEAEAEAETEARAKADADAKLKAEREAKEQADKEEKEKADKEKADEAKQQDVQGKEVGNKDAAGGVTDAKNAHVTPDAPPVPPKSMQATATLVTSLPDKPLPPPGGVIESKSTSPSKVSGTPTPTSSVPRTSVWGSSQKPSAWGKPAPSSQSTSNKQSPASTGVNVAAKTSSVPRTSAWGKPTPSSQSTSNKESPASTTANVSAKTNEAVRPSPFSRVKGLSDPQPRLQPEPSLNNSAARGAGAPPATTGNAVNVAPPTVAVAQTTPPAKAAESVSPPLPDADSKTSTTDSSSQKDQVSATNSASSAEPSVIAASIVSPSTASAGSTGALASKGELADTQDIKSADPAASSNPTSNTPGSVATGEDSKAVPSKSSEPVDDKNDATAKKDAVADSRSPTAAISDVDKAKKASADITSVEKNEPRKDGDKTPLPESSEAKAALDPAKAQEAQSPPDPTTNTTANDASSTSPKAADPQNVKANEGTGGETMQETPASGSSADTGDKAGDGGAVTQIEGSTEDDAQVDSPIKPDAQSTPGSDAGTSRTSTPGVGVSKLNTDVENASDAGATTPLSRSQQKKMRRQRERAMLEKKGEVENFWPTDGDMTMDTDAWGLHAPDDPYDDDNKLPSADSDDYDRKLSVWT</sequence>
<feature type="compositionally biased region" description="Polar residues" evidence="1">
    <location>
        <begin position="337"/>
        <end position="347"/>
    </location>
</feature>
<evidence type="ECO:0000313" key="3">
    <source>
        <dbReference type="Proteomes" id="UP000310158"/>
    </source>
</evidence>
<feature type="compositionally biased region" description="Low complexity" evidence="1">
    <location>
        <begin position="359"/>
        <end position="371"/>
    </location>
</feature>
<feature type="non-terminal residue" evidence="2">
    <location>
        <position position="1"/>
    </location>
</feature>
<evidence type="ECO:0000256" key="1">
    <source>
        <dbReference type="SAM" id="MobiDB-lite"/>
    </source>
</evidence>
<feature type="compositionally biased region" description="Low complexity" evidence="1">
    <location>
        <begin position="324"/>
        <end position="336"/>
    </location>
</feature>
<feature type="compositionally biased region" description="Polar residues" evidence="1">
    <location>
        <begin position="187"/>
        <end position="214"/>
    </location>
</feature>
<comment type="caution">
    <text evidence="2">The sequence shown here is derived from an EMBL/GenBank/DDBJ whole genome shotgun (WGS) entry which is preliminary data.</text>
</comment>
<feature type="compositionally biased region" description="Basic and acidic residues" evidence="1">
    <location>
        <begin position="1"/>
        <end position="98"/>
    </location>
</feature>
<name>A0A4S4KXM6_9AGAM</name>
<dbReference type="EMBL" id="SGPL01001354">
    <property type="protein sequence ID" value="THH03407.1"/>
    <property type="molecule type" value="Genomic_DNA"/>
</dbReference>
<feature type="compositionally biased region" description="Basic and acidic residues" evidence="1">
    <location>
        <begin position="622"/>
        <end position="632"/>
    </location>
</feature>
<proteinExistence type="predicted"/>
<dbReference type="AlphaFoldDB" id="A0A4S4KXM6"/>
<accession>A0A4S4KXM6</accession>